<dbReference type="Proteomes" id="UP000029781">
    <property type="component" value="Segment"/>
</dbReference>
<organismHost>
    <name type="scientific">Cafeteria roenbergensis</name>
    <name type="common">Marine flagellate</name>
    <dbReference type="NCBI Taxonomy" id="33653"/>
</organismHost>
<dbReference type="KEGG" id="vg:9887494"/>
<dbReference type="EMBL" id="GU244497">
    <property type="protein sequence ID" value="ADO67125.1"/>
    <property type="molecule type" value="Genomic_DNA"/>
</dbReference>
<evidence type="ECO:0000313" key="1">
    <source>
        <dbReference type="EMBL" id="ADO67125.1"/>
    </source>
</evidence>
<sequence>MPIKYIPYLYLFDENKKCIGEQILKIKEEYYETNHDRYGKPLMVCLNLETVTIESRYWLLELVIKMGNLYYYPHFSSLCKNTKIDCIIDGCDHIENITLVNYNFKKLEIKFALKNLVTYCDINKNMLSTPLGIDEIINKHKTLYPNSFYVGVYDNSFPPKSVLCW</sequence>
<reference evidence="1 2" key="1">
    <citation type="journal article" date="2010" name="Proc. Natl. Acad. Sci. U.S.A.">
        <title>Giant virus with a remarkable complement of genes infects marine zooplankton.</title>
        <authorList>
            <person name="Fischer M.G."/>
            <person name="Allen M.J."/>
            <person name="Wilson W.H."/>
            <person name="Suttle C.A."/>
        </authorList>
    </citation>
    <scope>NUCLEOTIDE SEQUENCE [LARGE SCALE GENOMIC DNA]</scope>
    <source>
        <strain evidence="1 2">BV-PW1</strain>
    </source>
</reference>
<name>E3T4L2_CROVB</name>
<accession>E3T4L2</accession>
<protein>
    <submittedName>
        <fullName evidence="1">Uncharacterized protein</fullName>
    </submittedName>
</protein>
<gene>
    <name evidence="1" type="ORF">crov092</name>
</gene>
<dbReference type="RefSeq" id="YP_003969724.1">
    <property type="nucleotide sequence ID" value="NC_014637.1"/>
</dbReference>
<keyword evidence="2" id="KW-1185">Reference proteome</keyword>
<proteinExistence type="predicted"/>
<dbReference type="GeneID" id="9887494"/>
<evidence type="ECO:0000313" key="2">
    <source>
        <dbReference type="Proteomes" id="UP000029781"/>
    </source>
</evidence>
<organism evidence="1 2">
    <name type="scientific">Cafeteria roenbergensis virus (strain BV-PW1)</name>
    <name type="common">CroV</name>
    <dbReference type="NCBI Taxonomy" id="693272"/>
    <lineage>
        <taxon>Viruses</taxon>
        <taxon>Varidnaviria</taxon>
        <taxon>Bamfordvirae</taxon>
        <taxon>Nucleocytoviricota</taxon>
        <taxon>Megaviricetes</taxon>
        <taxon>Imitervirales</taxon>
        <taxon>Mimiviridae</taxon>
        <taxon>Aliimimivirinae</taxon>
        <taxon>Rheavirus</taxon>
        <taxon>Rheavirus sinusmexicani</taxon>
    </lineage>
</organism>